<dbReference type="AlphaFoldDB" id="D2VMS3"/>
<dbReference type="InterPro" id="IPR009025">
    <property type="entry name" value="RBP11-like_dimer"/>
</dbReference>
<dbReference type="GO" id="GO:0006362">
    <property type="term" value="P:transcription elongation by RNA polymerase I"/>
    <property type="evidence" value="ECO:0007669"/>
    <property type="project" value="TreeGrafter"/>
</dbReference>
<dbReference type="HAMAP" id="MF_00261">
    <property type="entry name" value="RNApol_arch_Rpo11"/>
    <property type="match status" value="1"/>
</dbReference>
<evidence type="ECO:0000256" key="2">
    <source>
        <dbReference type="ARBA" id="ARBA00022478"/>
    </source>
</evidence>
<evidence type="ECO:0000256" key="1">
    <source>
        <dbReference type="ARBA" id="ARBA00004123"/>
    </source>
</evidence>
<dbReference type="GO" id="GO:0046983">
    <property type="term" value="F:protein dimerization activity"/>
    <property type="evidence" value="ECO:0007669"/>
    <property type="project" value="InterPro"/>
</dbReference>
<name>D2VMS3_NAEGR</name>
<comment type="similarity">
    <text evidence="5">Belongs to the archaeal Rpo11/eukaryotic RPB11/RPC19 RNA polymerase subunit family.</text>
</comment>
<dbReference type="VEuPathDB" id="AmoebaDB:NAEGRDRAFT_80573"/>
<dbReference type="InterPro" id="IPR033898">
    <property type="entry name" value="RNAP_AC19"/>
</dbReference>
<dbReference type="KEGG" id="ngr:NAEGRDRAFT_80573"/>
<evidence type="ECO:0000256" key="6">
    <source>
        <dbReference type="SAM" id="MobiDB-lite"/>
    </source>
</evidence>
<evidence type="ECO:0000259" key="7">
    <source>
        <dbReference type="Pfam" id="PF13656"/>
    </source>
</evidence>
<feature type="domain" description="DNA-directed RNA polymerase RBP11-like dimerisation" evidence="7">
    <location>
        <begin position="73"/>
        <end position="146"/>
    </location>
</feature>
<keyword evidence="9" id="KW-1185">Reference proteome</keyword>
<dbReference type="InterPro" id="IPR008193">
    <property type="entry name" value="RNA_pol_Rpb11_13-16kDa_CS"/>
</dbReference>
<dbReference type="GO" id="GO:0005736">
    <property type="term" value="C:RNA polymerase I complex"/>
    <property type="evidence" value="ECO:0007669"/>
    <property type="project" value="TreeGrafter"/>
</dbReference>
<reference evidence="8 9" key="1">
    <citation type="journal article" date="2010" name="Cell">
        <title>The genome of Naegleria gruberi illuminates early eukaryotic versatility.</title>
        <authorList>
            <person name="Fritz-Laylin L.K."/>
            <person name="Prochnik S.E."/>
            <person name="Ginger M.L."/>
            <person name="Dacks J.B."/>
            <person name="Carpenter M.L."/>
            <person name="Field M.C."/>
            <person name="Kuo A."/>
            <person name="Paredez A."/>
            <person name="Chapman J."/>
            <person name="Pham J."/>
            <person name="Shu S."/>
            <person name="Neupane R."/>
            <person name="Cipriano M."/>
            <person name="Mancuso J."/>
            <person name="Tu H."/>
            <person name="Salamov A."/>
            <person name="Lindquist E."/>
            <person name="Shapiro H."/>
            <person name="Lucas S."/>
            <person name="Grigoriev I.V."/>
            <person name="Cande W.Z."/>
            <person name="Fulton C."/>
            <person name="Rokhsar D.S."/>
            <person name="Dawson S.C."/>
        </authorList>
    </citation>
    <scope>NUCLEOTIDE SEQUENCE [LARGE SCALE GENOMIC DNA]</scope>
    <source>
        <strain evidence="8 9">NEG-M</strain>
    </source>
</reference>
<dbReference type="PANTHER" id="PTHR13946:SF28">
    <property type="entry name" value="DNA-DIRECTED RNA POLYMERASES I AND III SUBUNIT RPAC2"/>
    <property type="match status" value="1"/>
</dbReference>
<evidence type="ECO:0000256" key="3">
    <source>
        <dbReference type="ARBA" id="ARBA00023163"/>
    </source>
</evidence>
<keyword evidence="3" id="KW-0804">Transcription</keyword>
<dbReference type="GO" id="GO:0003677">
    <property type="term" value="F:DNA binding"/>
    <property type="evidence" value="ECO:0007669"/>
    <property type="project" value="InterPro"/>
</dbReference>
<dbReference type="GO" id="GO:0003899">
    <property type="term" value="F:DNA-directed RNA polymerase activity"/>
    <property type="evidence" value="ECO:0007669"/>
    <property type="project" value="InterPro"/>
</dbReference>
<dbReference type="CDD" id="cd07029">
    <property type="entry name" value="RNAP_I_III_AC19"/>
    <property type="match status" value="1"/>
</dbReference>
<comment type="subcellular location">
    <subcellularLocation>
        <location evidence="1">Nucleus</location>
    </subcellularLocation>
</comment>
<dbReference type="Gene3D" id="3.30.1360.10">
    <property type="entry name" value="RNA polymerase, RBP11-like subunit"/>
    <property type="match status" value="1"/>
</dbReference>
<protein>
    <submittedName>
        <fullName evidence="8">13 to 16 kDa subunit of RNA polymerase</fullName>
    </submittedName>
</protein>
<keyword evidence="4" id="KW-0539">Nucleus</keyword>
<accession>D2VMS3</accession>
<dbReference type="GO" id="GO:0006383">
    <property type="term" value="P:transcription by RNA polymerase III"/>
    <property type="evidence" value="ECO:0007669"/>
    <property type="project" value="TreeGrafter"/>
</dbReference>
<dbReference type="STRING" id="5762.D2VMS3"/>
<dbReference type="PROSITE" id="PS01154">
    <property type="entry name" value="RNA_POL_L_13KD"/>
    <property type="match status" value="1"/>
</dbReference>
<dbReference type="GO" id="GO:0005666">
    <property type="term" value="C:RNA polymerase III complex"/>
    <property type="evidence" value="ECO:0007669"/>
    <property type="project" value="TreeGrafter"/>
</dbReference>
<keyword evidence="2" id="KW-0240">DNA-directed RNA polymerase</keyword>
<dbReference type="GeneID" id="8851370"/>
<feature type="compositionally biased region" description="Acidic residues" evidence="6">
    <location>
        <begin position="13"/>
        <end position="33"/>
    </location>
</feature>
<dbReference type="InParanoid" id="D2VMS3"/>
<dbReference type="SUPFAM" id="SSF55257">
    <property type="entry name" value="RBP11-like subunits of RNA polymerase"/>
    <property type="match status" value="1"/>
</dbReference>
<evidence type="ECO:0000256" key="4">
    <source>
        <dbReference type="ARBA" id="ARBA00023242"/>
    </source>
</evidence>
<evidence type="ECO:0000256" key="5">
    <source>
        <dbReference type="ARBA" id="ARBA00025751"/>
    </source>
</evidence>
<proteinExistence type="inferred from homology"/>
<dbReference type="EMBL" id="GG738883">
    <property type="protein sequence ID" value="EFC41880.1"/>
    <property type="molecule type" value="Genomic_DNA"/>
</dbReference>
<evidence type="ECO:0000313" key="8">
    <source>
        <dbReference type="EMBL" id="EFC41880.1"/>
    </source>
</evidence>
<dbReference type="OrthoDB" id="510325at2759"/>
<dbReference type="OMA" id="FHKESHT"/>
<organism evidence="9">
    <name type="scientific">Naegleria gruberi</name>
    <name type="common">Amoeba</name>
    <dbReference type="NCBI Taxonomy" id="5762"/>
    <lineage>
        <taxon>Eukaryota</taxon>
        <taxon>Discoba</taxon>
        <taxon>Heterolobosea</taxon>
        <taxon>Tetramitia</taxon>
        <taxon>Eutetramitia</taxon>
        <taxon>Vahlkampfiidae</taxon>
        <taxon>Naegleria</taxon>
    </lineage>
</organism>
<dbReference type="FunCoup" id="D2VMS3">
    <property type="interactions" value="196"/>
</dbReference>
<sequence>MSDSENEDKPSYLDEELLEVEAEEDATMQDEQGDSSSKTDKKKKKKKEQSIVQDHAAITANIEIHLGPDASVSTFIFHKESHTMGNSVRHMLMKNKKVSFCGYTVPHPLEAKMNLRLQTVGEKYTAKETLEEGLVNLQQVTETVMSKFDNALAAFTD</sequence>
<dbReference type="eggNOG" id="KOG3438">
    <property type="taxonomic scope" value="Eukaryota"/>
</dbReference>
<dbReference type="Proteomes" id="UP000006671">
    <property type="component" value="Unassembled WGS sequence"/>
</dbReference>
<dbReference type="InterPro" id="IPR036603">
    <property type="entry name" value="RBP11-like"/>
</dbReference>
<evidence type="ECO:0000313" key="9">
    <source>
        <dbReference type="Proteomes" id="UP000006671"/>
    </source>
</evidence>
<gene>
    <name evidence="8" type="ORF">NAEGRDRAFT_80573</name>
</gene>
<dbReference type="RefSeq" id="XP_002674624.1">
    <property type="nucleotide sequence ID" value="XM_002674578.1"/>
</dbReference>
<dbReference type="Pfam" id="PF13656">
    <property type="entry name" value="RNA_pol_L_2"/>
    <property type="match status" value="1"/>
</dbReference>
<dbReference type="InterPro" id="IPR022905">
    <property type="entry name" value="Rpo11-like"/>
</dbReference>
<dbReference type="PANTHER" id="PTHR13946">
    <property type="entry name" value="DNA-DIRECTED RNA POLYMERASE I,II,III"/>
    <property type="match status" value="1"/>
</dbReference>
<feature type="region of interest" description="Disordered" evidence="6">
    <location>
        <begin position="1"/>
        <end position="51"/>
    </location>
</feature>